<keyword evidence="2 4" id="KW-0663">Pyridoxal phosphate</keyword>
<evidence type="ECO:0000256" key="4">
    <source>
        <dbReference type="PIRSR" id="PIRSR602129-50"/>
    </source>
</evidence>
<evidence type="ECO:0000313" key="6">
    <source>
        <dbReference type="Proteomes" id="UP000803844"/>
    </source>
</evidence>
<evidence type="ECO:0000256" key="3">
    <source>
        <dbReference type="ARBA" id="ARBA00023239"/>
    </source>
</evidence>
<dbReference type="EMBL" id="MU032350">
    <property type="protein sequence ID" value="KAF3762117.1"/>
    <property type="molecule type" value="Genomic_DNA"/>
</dbReference>
<dbReference type="Gene3D" id="3.40.640.10">
    <property type="entry name" value="Type I PLP-dependent aspartate aminotransferase-like (Major domain)"/>
    <property type="match status" value="2"/>
</dbReference>
<reference evidence="5" key="1">
    <citation type="journal article" date="2020" name="Phytopathology">
        <title>Genome sequence of the chestnut blight fungus Cryphonectria parasitica EP155: A fundamental resource for an archetypical invasive plant pathogen.</title>
        <authorList>
            <person name="Crouch J.A."/>
            <person name="Dawe A."/>
            <person name="Aerts A."/>
            <person name="Barry K."/>
            <person name="Churchill A.C.L."/>
            <person name="Grimwood J."/>
            <person name="Hillman B."/>
            <person name="Milgroom M.G."/>
            <person name="Pangilinan J."/>
            <person name="Smith M."/>
            <person name="Salamov A."/>
            <person name="Schmutz J."/>
            <person name="Yadav J."/>
            <person name="Grigoriev I.V."/>
            <person name="Nuss D."/>
        </authorList>
    </citation>
    <scope>NUCLEOTIDE SEQUENCE</scope>
    <source>
        <strain evidence="5">EP155</strain>
    </source>
</reference>
<comment type="cofactor">
    <cofactor evidence="1 4">
        <name>pyridoxal 5'-phosphate</name>
        <dbReference type="ChEBI" id="CHEBI:597326"/>
    </cofactor>
</comment>
<dbReference type="GO" id="GO:0016830">
    <property type="term" value="F:carbon-carbon lyase activity"/>
    <property type="evidence" value="ECO:0007669"/>
    <property type="project" value="InterPro"/>
</dbReference>
<evidence type="ECO:0000256" key="1">
    <source>
        <dbReference type="ARBA" id="ARBA00001933"/>
    </source>
</evidence>
<dbReference type="PANTHER" id="PTHR42735:SF4">
    <property type="entry name" value="PYRIDOXAL PHOSPHATE-DEPENDENT DECARBOXYLASE FAMILY PROTEIN"/>
    <property type="match status" value="1"/>
</dbReference>
<dbReference type="PANTHER" id="PTHR42735">
    <property type="match status" value="1"/>
</dbReference>
<gene>
    <name evidence="5" type="ORF">M406DRAFT_341409</name>
</gene>
<dbReference type="GO" id="GO:0019752">
    <property type="term" value="P:carboxylic acid metabolic process"/>
    <property type="evidence" value="ECO:0007669"/>
    <property type="project" value="InterPro"/>
</dbReference>
<proteinExistence type="predicted"/>
<dbReference type="AlphaFoldDB" id="A0A9P4XWI9"/>
<dbReference type="InterPro" id="IPR050477">
    <property type="entry name" value="GrpII_AminoAcid_Decarb"/>
</dbReference>
<keyword evidence="3" id="KW-0456">Lyase</keyword>
<dbReference type="InterPro" id="IPR015421">
    <property type="entry name" value="PyrdxlP-dep_Trfase_major"/>
</dbReference>
<protein>
    <submittedName>
        <fullName evidence="5">Pyridoxal-dependent decarboxylase conserved domain protein</fullName>
    </submittedName>
</protein>
<dbReference type="OrthoDB" id="2161780at2759"/>
<feature type="modified residue" description="N6-(pyridoxal phosphate)lysine" evidence="4">
    <location>
        <position position="430"/>
    </location>
</feature>
<dbReference type="RefSeq" id="XP_040773096.1">
    <property type="nucleotide sequence ID" value="XM_040921658.1"/>
</dbReference>
<accession>A0A9P4XWI9</accession>
<dbReference type="GeneID" id="63838787"/>
<evidence type="ECO:0000313" key="5">
    <source>
        <dbReference type="EMBL" id="KAF3762117.1"/>
    </source>
</evidence>
<dbReference type="InterPro" id="IPR015424">
    <property type="entry name" value="PyrdxlP-dep_Trfase"/>
</dbReference>
<dbReference type="Pfam" id="PF00282">
    <property type="entry name" value="Pyridoxal_deC"/>
    <property type="match status" value="1"/>
</dbReference>
<dbReference type="InterPro" id="IPR002129">
    <property type="entry name" value="PyrdxlP-dep_de-COase"/>
</dbReference>
<evidence type="ECO:0000256" key="2">
    <source>
        <dbReference type="ARBA" id="ARBA00022898"/>
    </source>
</evidence>
<dbReference type="SUPFAM" id="SSF53383">
    <property type="entry name" value="PLP-dependent transferases"/>
    <property type="match status" value="1"/>
</dbReference>
<organism evidence="5 6">
    <name type="scientific">Cryphonectria parasitica (strain ATCC 38755 / EP155)</name>
    <dbReference type="NCBI Taxonomy" id="660469"/>
    <lineage>
        <taxon>Eukaryota</taxon>
        <taxon>Fungi</taxon>
        <taxon>Dikarya</taxon>
        <taxon>Ascomycota</taxon>
        <taxon>Pezizomycotina</taxon>
        <taxon>Sordariomycetes</taxon>
        <taxon>Sordariomycetidae</taxon>
        <taxon>Diaporthales</taxon>
        <taxon>Cryphonectriaceae</taxon>
        <taxon>Cryphonectria-Endothia species complex</taxon>
        <taxon>Cryphonectria</taxon>
    </lineage>
</organism>
<name>A0A9P4XWI9_CRYP1</name>
<dbReference type="GO" id="GO:0030170">
    <property type="term" value="F:pyridoxal phosphate binding"/>
    <property type="evidence" value="ECO:0007669"/>
    <property type="project" value="InterPro"/>
</dbReference>
<keyword evidence="6" id="KW-1185">Reference proteome</keyword>
<sequence length="933" mass="103515">MANTDHTLEHAKVSSWFLGPRAENFDILKEFFACILDDQRVARESIYKDDPAFITAEVKATESFTESIATLREDVKNLSKGLATHSIPFWSPRYNAHMNMDTAMSSIIGYMASMMYNPNNVATEASPFTTALEKNVGMQLCGMLGYRTSGDFPGWGHITCDGSVANLEAIWASKSSSPSPTGLPSCSSSGPLRFLADARPPFLVENCQGTKKPFGELSTWELLNLTPSTILDLPTRLATEHSISAAFLQTALNDFLIQTLGKDQLEKKFGIKKSPKFLISTTKHYSWPKGGAIAGLGSDCFIDIQVDDDARMDVADLRRQLDSCIHHKDDEDEHTPVFGCVAIIGSTEHGACDPLAELVRVRSEYEEQGLSFAIHADAAWGGYFASMVPSDGPLLLPNLPYVPTLALQPYTIEQLKALANADSITIDPHKSGYINYPAGGLCYRDARMRYLITWTSPIVYHAGDDTGSMGVYGVEGSKPGASAVATWLTHKTLGLHESGYGRLLGEAVFTCTKLYCYWATLTEPTSDLIVVPLIRLPAEKEGGDQQKIEEQKDYIRKRILGVSNENLIKDKEAVKLLKKLGGDLMINAFACNFKIDGKPNRNVVEANYLNERIFKRLSVTSMDDIVAERPLFLTQSKFGDKKYGSCLRHYKRRLQLNDGRGGAQGDLTFLVNVTMSPWPTDSSFLSELTESFRKIAEEEVERCILRNKITKSIHGFVMQGLEQVFLVHLPMFNMANHRWQLILAADLPAAAKEQYQNLRKDNPEKFYTVANTESEILETMLEPGASVHVRMDEGIPAPDAPPLAEFELTNIRVVVRESMSFDTLDATYPDKMPFYLYGSAGERHVDHVLKTSPNAQLNADCVSVAVQPELTEEQLSKGVVAVFETVFEKAMQPFLDDSRSENPKPIASGEITLGKTVYVDWKEVNMDPASEHH</sequence>
<comment type="caution">
    <text evidence="5">The sequence shown here is derived from an EMBL/GenBank/DDBJ whole genome shotgun (WGS) entry which is preliminary data.</text>
</comment>
<dbReference type="Proteomes" id="UP000803844">
    <property type="component" value="Unassembled WGS sequence"/>
</dbReference>